<dbReference type="WBParaSite" id="nRc.2.0.1.t04990-RA">
    <property type="protein sequence ID" value="nRc.2.0.1.t04990-RA"/>
    <property type="gene ID" value="nRc.2.0.1.g04990"/>
</dbReference>
<dbReference type="PROSITE" id="PS50023">
    <property type="entry name" value="LIM_DOMAIN_2"/>
    <property type="match status" value="2"/>
</dbReference>
<dbReference type="GO" id="GO:0005634">
    <property type="term" value="C:nucleus"/>
    <property type="evidence" value="ECO:0007669"/>
    <property type="project" value="TreeGrafter"/>
</dbReference>
<evidence type="ECO:0000313" key="8">
    <source>
        <dbReference type="Proteomes" id="UP000887565"/>
    </source>
</evidence>
<dbReference type="GO" id="GO:0046872">
    <property type="term" value="F:metal ion binding"/>
    <property type="evidence" value="ECO:0007669"/>
    <property type="project" value="UniProtKB-KW"/>
</dbReference>
<evidence type="ECO:0000256" key="1">
    <source>
        <dbReference type="ARBA" id="ARBA00022723"/>
    </source>
</evidence>
<keyword evidence="1 5" id="KW-0479">Metal-binding</keyword>
<dbReference type="PANTHER" id="PTHR24205">
    <property type="entry name" value="FOUR AND A HALF LIM DOMAINS PROTEIN"/>
    <property type="match status" value="1"/>
</dbReference>
<dbReference type="OMA" id="ENARWHA"/>
<evidence type="ECO:0000256" key="5">
    <source>
        <dbReference type="PROSITE-ProRule" id="PRU00125"/>
    </source>
</evidence>
<evidence type="ECO:0000256" key="4">
    <source>
        <dbReference type="ARBA" id="ARBA00023038"/>
    </source>
</evidence>
<reference evidence="9" key="1">
    <citation type="submission" date="2022-11" db="UniProtKB">
        <authorList>
            <consortium name="WormBaseParasite"/>
        </authorList>
    </citation>
    <scope>IDENTIFICATION</scope>
</reference>
<dbReference type="SMART" id="SM00132">
    <property type="entry name" value="LIM"/>
    <property type="match status" value="2"/>
</dbReference>
<organism evidence="8 9">
    <name type="scientific">Romanomermis culicivorax</name>
    <name type="common">Nematode worm</name>
    <dbReference type="NCBI Taxonomy" id="13658"/>
    <lineage>
        <taxon>Eukaryota</taxon>
        <taxon>Metazoa</taxon>
        <taxon>Ecdysozoa</taxon>
        <taxon>Nematoda</taxon>
        <taxon>Enoplea</taxon>
        <taxon>Dorylaimia</taxon>
        <taxon>Mermithida</taxon>
        <taxon>Mermithoidea</taxon>
        <taxon>Mermithidae</taxon>
        <taxon>Romanomermis</taxon>
    </lineage>
</organism>
<accession>A0A915HUD7</accession>
<dbReference type="Pfam" id="PF00412">
    <property type="entry name" value="LIM"/>
    <property type="match status" value="2"/>
</dbReference>
<keyword evidence="3 5" id="KW-0862">Zinc</keyword>
<dbReference type="SUPFAM" id="SSF57716">
    <property type="entry name" value="Glucocorticoid receptor-like (DNA-binding domain)"/>
    <property type="match status" value="2"/>
</dbReference>
<evidence type="ECO:0000313" key="9">
    <source>
        <dbReference type="WBParaSite" id="nRc.2.0.1.t04990-RA"/>
    </source>
</evidence>
<keyword evidence="4 5" id="KW-0440">LIM domain</keyword>
<dbReference type="PANTHER" id="PTHR24205:SF16">
    <property type="entry name" value="GH01042P-RELATED"/>
    <property type="match status" value="1"/>
</dbReference>
<feature type="domain" description="LIM zinc-binding" evidence="7">
    <location>
        <begin position="77"/>
        <end position="140"/>
    </location>
</feature>
<proteinExistence type="predicted"/>
<keyword evidence="2" id="KW-0677">Repeat</keyword>
<evidence type="ECO:0000256" key="3">
    <source>
        <dbReference type="ARBA" id="ARBA00022833"/>
    </source>
</evidence>
<protein>
    <submittedName>
        <fullName evidence="9">LIM zinc-binding domain-containing protein</fullName>
    </submittedName>
</protein>
<dbReference type="Proteomes" id="UP000887565">
    <property type="component" value="Unplaced"/>
</dbReference>
<evidence type="ECO:0000256" key="2">
    <source>
        <dbReference type="ARBA" id="ARBA00022737"/>
    </source>
</evidence>
<evidence type="ECO:0000256" key="6">
    <source>
        <dbReference type="SAM" id="MobiDB-lite"/>
    </source>
</evidence>
<dbReference type="GO" id="GO:0003712">
    <property type="term" value="F:transcription coregulator activity"/>
    <property type="evidence" value="ECO:0007669"/>
    <property type="project" value="TreeGrafter"/>
</dbReference>
<feature type="domain" description="LIM zinc-binding" evidence="7">
    <location>
        <begin position="19"/>
        <end position="76"/>
    </location>
</feature>
<feature type="region of interest" description="Disordered" evidence="6">
    <location>
        <begin position="152"/>
        <end position="174"/>
    </location>
</feature>
<evidence type="ECO:0000259" key="7">
    <source>
        <dbReference type="PROSITE" id="PS50023"/>
    </source>
</evidence>
<dbReference type="Gene3D" id="2.10.110.10">
    <property type="entry name" value="Cysteine Rich Protein"/>
    <property type="match status" value="2"/>
</dbReference>
<keyword evidence="8" id="KW-1185">Reference proteome</keyword>
<dbReference type="GO" id="GO:0030018">
    <property type="term" value="C:Z disc"/>
    <property type="evidence" value="ECO:0007669"/>
    <property type="project" value="TreeGrafter"/>
</dbReference>
<dbReference type="AlphaFoldDB" id="A0A915HUD7"/>
<sequence length="174" mass="19625">MDPKDYRVDAAIETVRQIYRCWQCRELILSDYVVVDKRSFHVQCFKCKMCSASLISGYFPLYPDVLCQECYSKFSKSDCRSCKKPLTDENDHVVTAENARWHAACFVCQECKKPLSKDGLYYSMDSSHYCLAHYCAKKYAAAGKKWPPVTATESAEKSSSSSSSSAGSPPKTKS</sequence>
<dbReference type="PROSITE" id="PS00478">
    <property type="entry name" value="LIM_DOMAIN_1"/>
    <property type="match status" value="2"/>
</dbReference>
<dbReference type="InterPro" id="IPR001781">
    <property type="entry name" value="Znf_LIM"/>
</dbReference>
<name>A0A915HUD7_ROMCU</name>